<dbReference type="EMBL" id="MRZV01000005">
    <property type="protein sequence ID" value="PIK62825.1"/>
    <property type="molecule type" value="Genomic_DNA"/>
</dbReference>
<dbReference type="PANTHER" id="PTHR45902">
    <property type="entry name" value="LATROPHILIN RECEPTOR-LIKE PROTEIN A"/>
    <property type="match status" value="1"/>
</dbReference>
<protein>
    <recommendedName>
        <fullName evidence="4">SMB domain-containing protein</fullName>
    </recommendedName>
</protein>
<dbReference type="Proteomes" id="UP000230750">
    <property type="component" value="Unassembled WGS sequence"/>
</dbReference>
<keyword evidence="1" id="KW-0732">Signal</keyword>
<evidence type="ECO:0008006" key="4">
    <source>
        <dbReference type="Google" id="ProtNLM"/>
    </source>
</evidence>
<dbReference type="PANTHER" id="PTHR45902:SF1">
    <property type="entry name" value="LATROPHILIN RECEPTOR-LIKE PROTEIN A"/>
    <property type="match status" value="1"/>
</dbReference>
<reference evidence="2 3" key="1">
    <citation type="journal article" date="2017" name="PLoS Biol.">
        <title>The sea cucumber genome provides insights into morphological evolution and visceral regeneration.</title>
        <authorList>
            <person name="Zhang X."/>
            <person name="Sun L."/>
            <person name="Yuan J."/>
            <person name="Sun Y."/>
            <person name="Gao Y."/>
            <person name="Zhang L."/>
            <person name="Li S."/>
            <person name="Dai H."/>
            <person name="Hamel J.F."/>
            <person name="Liu C."/>
            <person name="Yu Y."/>
            <person name="Liu S."/>
            <person name="Lin W."/>
            <person name="Guo K."/>
            <person name="Jin S."/>
            <person name="Xu P."/>
            <person name="Storey K.B."/>
            <person name="Huan P."/>
            <person name="Zhang T."/>
            <person name="Zhou Y."/>
            <person name="Zhang J."/>
            <person name="Lin C."/>
            <person name="Li X."/>
            <person name="Xing L."/>
            <person name="Huo D."/>
            <person name="Sun M."/>
            <person name="Wang L."/>
            <person name="Mercier A."/>
            <person name="Li F."/>
            <person name="Yang H."/>
            <person name="Xiang J."/>
        </authorList>
    </citation>
    <scope>NUCLEOTIDE SEQUENCE [LARGE SCALE GENOMIC DNA]</scope>
    <source>
        <strain evidence="2">Shaxun</strain>
        <tissue evidence="2">Muscle</tissue>
    </source>
</reference>
<dbReference type="OrthoDB" id="6082634at2759"/>
<sequence>MEHFFLTLILHATALLAVHCQDYFSNECFDGYGYDSNSYSYSYSSGTISFSSFDWYGDEEVVYFFESNDTSFHLCPAVHLCNHDGDLPVCSCHPSCVYFKTCCYDESTFNSHPNRTERSSSLGDWTIDDFVCVETTAPLRGHHMIGKCPPSWEDDYIRQKCEDVSTLFDENVFEFADPPSIIPVVKTGNITFRNGFCATCHSVGIDQLVSWKMEINCQESRFANLEDDIRGTLNGLGSECQVNLEPPKRSVGLAVLPCFPREVKTACEDEFHSITVDESLATLQQNCLTNLAPLCLSDGTVYKNPECVLYNYPNKTFPYGFRGQYCFGMTPLLSPSMAGNDDLGFKGPEKIVSLSVVFDFSSSSGLRFEKEGLQYEENGVLCGEGEVFDPFRGECIALSCPEGYYFSMGGCSPVTEDKSYCRHRNSTPDTIITAVYRASLNDSEDLLNIYSKVCISDALHIPSHVLRRVDDKATATTDPSHVTWDPTHIDVHDGDTADNEDFFKIQFSVNRSSTNINYLLRNLQNIDIHDFTREIGMKDEKPSASVRLRQVCGNFINVRFHSGCEDLGSIKSRCSPYPIRKEATWSITEEEGSVLVDFQRLEGPRPLQDVYLLVDVSIDDHGKVDVSKEASFCDDLRCPTLEVNASEFHNISLNGTAALQHVTNENVIILSSEYRFLNNGLLKLCSSVLTNDWAVELTDKDRQHVNDHTQAILSTSLTSIFFGSCTTNLFDDLLFCCSYSNALSMARNIHNHLSYRFRHESSFCVEANDTLNGRRQMSSAQISLGMLWPAAGRDNSIYLSTFLSSR</sequence>
<organism evidence="2 3">
    <name type="scientific">Stichopus japonicus</name>
    <name type="common">Sea cucumber</name>
    <dbReference type="NCBI Taxonomy" id="307972"/>
    <lineage>
        <taxon>Eukaryota</taxon>
        <taxon>Metazoa</taxon>
        <taxon>Echinodermata</taxon>
        <taxon>Eleutherozoa</taxon>
        <taxon>Echinozoa</taxon>
        <taxon>Holothuroidea</taxon>
        <taxon>Aspidochirotacea</taxon>
        <taxon>Aspidochirotida</taxon>
        <taxon>Stichopodidae</taxon>
        <taxon>Apostichopus</taxon>
    </lineage>
</organism>
<feature type="signal peptide" evidence="1">
    <location>
        <begin position="1"/>
        <end position="20"/>
    </location>
</feature>
<feature type="chain" id="PRO_5013614166" description="SMB domain-containing protein" evidence="1">
    <location>
        <begin position="21"/>
        <end position="806"/>
    </location>
</feature>
<accession>A0A2G8LRG7</accession>
<keyword evidence="3" id="KW-1185">Reference proteome</keyword>
<proteinExistence type="predicted"/>
<gene>
    <name evidence="2" type="ORF">BSL78_00276</name>
</gene>
<name>A0A2G8LRG7_STIJA</name>
<evidence type="ECO:0000313" key="3">
    <source>
        <dbReference type="Proteomes" id="UP000230750"/>
    </source>
</evidence>
<evidence type="ECO:0000256" key="1">
    <source>
        <dbReference type="SAM" id="SignalP"/>
    </source>
</evidence>
<dbReference type="InterPro" id="IPR053231">
    <property type="entry name" value="GPCR_LN-TM7"/>
</dbReference>
<evidence type="ECO:0000313" key="2">
    <source>
        <dbReference type="EMBL" id="PIK62825.1"/>
    </source>
</evidence>
<dbReference type="AlphaFoldDB" id="A0A2G8LRG7"/>
<comment type="caution">
    <text evidence="2">The sequence shown here is derived from an EMBL/GenBank/DDBJ whole genome shotgun (WGS) entry which is preliminary data.</text>
</comment>